<dbReference type="HOGENOM" id="CLU_445249_0_0_2"/>
<dbReference type="Pfam" id="PF00459">
    <property type="entry name" value="Inositol_P"/>
    <property type="match status" value="2"/>
</dbReference>
<dbReference type="InterPro" id="IPR000760">
    <property type="entry name" value="Inositol_monophosphatase-like"/>
</dbReference>
<comment type="subunit">
    <text evidence="2">Homotetramer.</text>
</comment>
<feature type="binding site" evidence="17">
    <location>
        <position position="540"/>
    </location>
    <ligand>
        <name>NAD(+)</name>
        <dbReference type="ChEBI" id="CHEBI:57540"/>
    </ligand>
</feature>
<evidence type="ECO:0000256" key="8">
    <source>
        <dbReference type="ARBA" id="ARBA00022801"/>
    </source>
</evidence>
<feature type="binding site" evidence="18">
    <location>
        <position position="64"/>
    </location>
    <ligand>
        <name>Mg(2+)</name>
        <dbReference type="ChEBI" id="CHEBI:18420"/>
        <label>1</label>
        <note>catalytic</note>
    </ligand>
</feature>
<evidence type="ECO:0000256" key="19">
    <source>
        <dbReference type="SAM" id="MobiDB-lite"/>
    </source>
</evidence>
<dbReference type="FunFam" id="2.60.200.30:FF:000009">
    <property type="entry name" value="Poly(P)/ATP NAD kinase"/>
    <property type="match status" value="1"/>
</dbReference>
<dbReference type="Gene3D" id="3.40.190.80">
    <property type="match status" value="1"/>
</dbReference>
<evidence type="ECO:0000256" key="12">
    <source>
        <dbReference type="ARBA" id="ARBA00023027"/>
    </source>
</evidence>
<dbReference type="GO" id="GO:0005524">
    <property type="term" value="F:ATP binding"/>
    <property type="evidence" value="ECO:0007669"/>
    <property type="project" value="UniProtKB-KW"/>
</dbReference>
<keyword evidence="21" id="KW-1185">Reference proteome</keyword>
<dbReference type="PROSITE" id="PS00629">
    <property type="entry name" value="IMP_1"/>
    <property type="match status" value="1"/>
</dbReference>
<evidence type="ECO:0000313" key="20">
    <source>
        <dbReference type="EMBL" id="AEH06992.1"/>
    </source>
</evidence>
<dbReference type="FunFam" id="3.30.540.10:FF:000027">
    <property type="entry name" value="Fructose-1,6-bisphosphatase/inositol-1-monophosphatase"/>
    <property type="match status" value="1"/>
</dbReference>
<keyword evidence="8 20" id="KW-0378">Hydrolase</keyword>
<feature type="active site" description="Proton acceptor" evidence="17">
    <location>
        <position position="414"/>
    </location>
</feature>
<feature type="binding site" evidence="17">
    <location>
        <begin position="414"/>
        <end position="415"/>
    </location>
    <ligand>
        <name>NAD(+)</name>
        <dbReference type="ChEBI" id="CHEBI:57540"/>
    </ligand>
</feature>
<dbReference type="SUPFAM" id="SSF111331">
    <property type="entry name" value="NAD kinase/diacylglycerol kinase-like"/>
    <property type="match status" value="1"/>
</dbReference>
<proteinExistence type="inferred from homology"/>
<dbReference type="GO" id="GO:0003951">
    <property type="term" value="F:NAD+ kinase activity"/>
    <property type="evidence" value="ECO:0007669"/>
    <property type="project" value="UniProtKB-UniRule"/>
</dbReference>
<evidence type="ECO:0000256" key="10">
    <source>
        <dbReference type="ARBA" id="ARBA00022842"/>
    </source>
</evidence>
<evidence type="ECO:0000256" key="3">
    <source>
        <dbReference type="ARBA" id="ARBA00022490"/>
    </source>
</evidence>
<evidence type="ECO:0000256" key="18">
    <source>
        <dbReference type="PIRSR" id="PIRSR600760-2"/>
    </source>
</evidence>
<dbReference type="GO" id="GO:0006741">
    <property type="term" value="P:NADP+ biosynthetic process"/>
    <property type="evidence" value="ECO:0007669"/>
    <property type="project" value="UniProtKB-UniRule"/>
</dbReference>
<feature type="binding site" evidence="18">
    <location>
        <position position="83"/>
    </location>
    <ligand>
        <name>Mg(2+)</name>
        <dbReference type="ChEBI" id="CHEBI:18420"/>
        <label>1</label>
        <note>catalytic</note>
    </ligand>
</feature>
<feature type="binding site" evidence="17">
    <location>
        <position position="610"/>
    </location>
    <ligand>
        <name>NAD(+)</name>
        <dbReference type="ChEBI" id="CHEBI:57540"/>
    </ligand>
</feature>
<comment type="similarity">
    <text evidence="17">Belongs to the NAD kinase family.</text>
</comment>
<comment type="catalytic activity">
    <reaction evidence="14">
        <text>NADP(+) + H2O = phosphate + NAD(+)</text>
        <dbReference type="Rhea" id="RHEA:28050"/>
        <dbReference type="ChEBI" id="CHEBI:15377"/>
        <dbReference type="ChEBI" id="CHEBI:43474"/>
        <dbReference type="ChEBI" id="CHEBI:57540"/>
        <dbReference type="ChEBI" id="CHEBI:58349"/>
    </reaction>
    <physiologicalReaction direction="left-to-right" evidence="14">
        <dbReference type="Rhea" id="RHEA:28051"/>
    </physiologicalReaction>
</comment>
<dbReference type="GO" id="GO:0019178">
    <property type="term" value="F:NADP phosphatase activity"/>
    <property type="evidence" value="ECO:0007669"/>
    <property type="project" value="RHEA"/>
</dbReference>
<keyword evidence="5 18" id="KW-0479">Metal-binding</keyword>
<dbReference type="SUPFAM" id="SSF56655">
    <property type="entry name" value="Carbohydrate phosphatase"/>
    <property type="match status" value="1"/>
</dbReference>
<evidence type="ECO:0000256" key="15">
    <source>
        <dbReference type="ARBA" id="ARBA00060790"/>
    </source>
</evidence>
<comment type="catalytic activity">
    <reaction evidence="17">
        <text>NAD(+) + ATP = ADP + NADP(+) + H(+)</text>
        <dbReference type="Rhea" id="RHEA:18629"/>
        <dbReference type="ChEBI" id="CHEBI:15378"/>
        <dbReference type="ChEBI" id="CHEBI:30616"/>
        <dbReference type="ChEBI" id="CHEBI:57540"/>
        <dbReference type="ChEBI" id="CHEBI:58349"/>
        <dbReference type="ChEBI" id="CHEBI:456216"/>
        <dbReference type="EC" id="2.7.1.23"/>
    </reaction>
</comment>
<comment type="caution">
    <text evidence="17">Lacks conserved residue(s) required for the propagation of feature annotation.</text>
</comment>
<evidence type="ECO:0000256" key="7">
    <source>
        <dbReference type="ARBA" id="ARBA00022777"/>
    </source>
</evidence>
<keyword evidence="13" id="KW-0511">Multifunctional enzyme</keyword>
<evidence type="ECO:0000256" key="2">
    <source>
        <dbReference type="ARBA" id="ARBA00011881"/>
    </source>
</evidence>
<feature type="binding site" evidence="18">
    <location>
        <position position="86"/>
    </location>
    <ligand>
        <name>Mg(2+)</name>
        <dbReference type="ChEBI" id="CHEBI:18420"/>
        <label>1</label>
        <note>catalytic</note>
    </ligand>
</feature>
<keyword evidence="6 17" id="KW-0547">Nucleotide-binding</keyword>
<evidence type="ECO:0000313" key="21">
    <source>
        <dbReference type="Proteomes" id="UP000009296"/>
    </source>
</evidence>
<dbReference type="PANTHER" id="PTHR20275:SF43">
    <property type="entry name" value="BIFUNCTIONAL NADP PHOSPHATASE_NAD KINASE"/>
    <property type="match status" value="1"/>
</dbReference>
<dbReference type="Gene3D" id="2.60.200.30">
    <property type="entry name" value="Probable inorganic polyphosphate/atp-NAD kinase, domain 2"/>
    <property type="match status" value="1"/>
</dbReference>
<feature type="region of interest" description="Disordered" evidence="19">
    <location>
        <begin position="358"/>
        <end position="381"/>
    </location>
</feature>
<dbReference type="InterPro" id="IPR002504">
    <property type="entry name" value="NADK"/>
</dbReference>
<dbReference type="STRING" id="647113.Metok_1022"/>
<keyword evidence="12 17" id="KW-0520">NAD</keyword>
<evidence type="ECO:0000256" key="16">
    <source>
        <dbReference type="ARBA" id="ARBA00061470"/>
    </source>
</evidence>
<comment type="function">
    <text evidence="17">Involved in the regulation of the intracellular balance of NAD and NADP, and is a key enzyme in the biosynthesis of NADP. Catalyzes specifically the phosphorylation on 2'-hydroxyl of the adenosine moiety of NAD to yield NADP.</text>
</comment>
<dbReference type="AlphaFoldDB" id="F8AN76"/>
<keyword evidence="9 17" id="KW-0067">ATP-binding</keyword>
<accession>F8AN76</accession>
<comment type="subcellular location">
    <subcellularLocation>
        <location evidence="17">Cytoplasm</location>
    </subcellularLocation>
</comment>
<feature type="binding site" evidence="17">
    <location>
        <begin position="553"/>
        <end position="558"/>
    </location>
    <ligand>
        <name>NAD(+)</name>
        <dbReference type="ChEBI" id="CHEBI:57540"/>
    </ligand>
</feature>
<dbReference type="PRINTS" id="PR00377">
    <property type="entry name" value="IMPHPHTASES"/>
</dbReference>
<dbReference type="EMBL" id="CP002792">
    <property type="protein sequence ID" value="AEH06992.1"/>
    <property type="molecule type" value="Genomic_DNA"/>
</dbReference>
<dbReference type="FunFam" id="3.40.190.80:FF:000020">
    <property type="entry name" value="Fructose-1,6-bisphosphatase/inositol-1-monophosphatase"/>
    <property type="match status" value="1"/>
</dbReference>
<feature type="binding site" evidence="18">
    <location>
        <position position="85"/>
    </location>
    <ligand>
        <name>Mg(2+)</name>
        <dbReference type="ChEBI" id="CHEBI:18420"/>
        <label>1</label>
        <note>catalytic</note>
    </ligand>
</feature>
<feature type="binding site" evidence="17">
    <location>
        <begin position="512"/>
        <end position="513"/>
    </location>
    <ligand>
        <name>NAD(+)</name>
        <dbReference type="ChEBI" id="CHEBI:57540"/>
    </ligand>
</feature>
<comment type="similarity">
    <text evidence="15">In the N-terminal section; belongs to the inositol monophosphatase superfamily.</text>
</comment>
<dbReference type="HAMAP" id="MF_00361">
    <property type="entry name" value="NAD_kinase"/>
    <property type="match status" value="1"/>
</dbReference>
<organism evidence="20 21">
    <name type="scientific">Methanothermococcus okinawensis (strain DSM 14208 / JCM 11175 / IH1)</name>
    <dbReference type="NCBI Taxonomy" id="647113"/>
    <lineage>
        <taxon>Archaea</taxon>
        <taxon>Methanobacteriati</taxon>
        <taxon>Methanobacteriota</taxon>
        <taxon>Methanomada group</taxon>
        <taxon>Methanococci</taxon>
        <taxon>Methanococcales</taxon>
        <taxon>Methanococcaceae</taxon>
        <taxon>Methanothermococcus</taxon>
    </lineage>
</organism>
<dbReference type="InterPro" id="IPR017437">
    <property type="entry name" value="ATP-NAD_kinase_PpnK-typ_C"/>
</dbReference>
<evidence type="ECO:0000256" key="14">
    <source>
        <dbReference type="ARBA" id="ARBA00051470"/>
    </source>
</evidence>
<feature type="binding site" evidence="17">
    <location>
        <position position="523"/>
    </location>
    <ligand>
        <name>NAD(+)</name>
        <dbReference type="ChEBI" id="CHEBI:57540"/>
    </ligand>
</feature>
<dbReference type="EC" id="2.7.1.23" evidence="17"/>
<evidence type="ECO:0000256" key="17">
    <source>
        <dbReference type="HAMAP-Rule" id="MF_00361"/>
    </source>
</evidence>
<name>F8AN76_METOI</name>
<keyword evidence="11 17" id="KW-0521">NADP</keyword>
<dbReference type="GO" id="GO:0046872">
    <property type="term" value="F:metal ion binding"/>
    <property type="evidence" value="ECO:0007669"/>
    <property type="project" value="UniProtKB-UniRule"/>
</dbReference>
<dbReference type="PANTHER" id="PTHR20275">
    <property type="entry name" value="NAD KINASE"/>
    <property type="match status" value="1"/>
</dbReference>
<evidence type="ECO:0000256" key="6">
    <source>
        <dbReference type="ARBA" id="ARBA00022741"/>
    </source>
</evidence>
<evidence type="ECO:0000256" key="13">
    <source>
        <dbReference type="ARBA" id="ARBA00023268"/>
    </source>
</evidence>
<evidence type="ECO:0000256" key="5">
    <source>
        <dbReference type="ARBA" id="ARBA00022723"/>
    </source>
</evidence>
<dbReference type="Pfam" id="PF01513">
    <property type="entry name" value="NAD_kinase"/>
    <property type="match status" value="1"/>
</dbReference>
<evidence type="ECO:0000256" key="4">
    <source>
        <dbReference type="ARBA" id="ARBA00022679"/>
    </source>
</evidence>
<dbReference type="Proteomes" id="UP000009296">
    <property type="component" value="Chromosome"/>
</dbReference>
<dbReference type="Gene3D" id="3.40.50.10330">
    <property type="entry name" value="Probable inorganic polyphosphate/atp-NAD kinase, domain 1"/>
    <property type="match status" value="1"/>
</dbReference>
<dbReference type="KEGG" id="mok:Metok_1022"/>
<evidence type="ECO:0000256" key="9">
    <source>
        <dbReference type="ARBA" id="ARBA00022840"/>
    </source>
</evidence>
<keyword evidence="10 18" id="KW-0460">Magnesium</keyword>
<dbReference type="Pfam" id="PF20143">
    <property type="entry name" value="NAD_kinase_C"/>
    <property type="match status" value="1"/>
</dbReference>
<feature type="binding site" evidence="17">
    <location>
        <position position="542"/>
    </location>
    <ligand>
        <name>NAD(+)</name>
        <dbReference type="ChEBI" id="CHEBI:57540"/>
    </ligand>
</feature>
<dbReference type="Gene3D" id="3.30.540.10">
    <property type="entry name" value="Fructose-1,6-Bisphosphatase, subunit A, domain 1"/>
    <property type="match status" value="1"/>
</dbReference>
<keyword evidence="7 17" id="KW-0418">Kinase</keyword>
<sequence length="654" mass="72572">MLDIVIKVAENIEKGVKPLIGWEKSDEIVKIGADGTPTKKIDLIAENIAIKSIEKYCSALLVSEEIGFKKIGKGIPEYVIVLDPIDGTFNALNDIPIYSVSIAMGHLKKSACNNIKNDYDENDKNDDFYENLLSGMTINDLEVGVVNNIATGDIYCAKVNEGAYIIESPNREKRKINVSNIKNLKDASVGVFAYGLTTNTLDFIKDRMVKRIRIFGSAALEMCYVARGALDAFINVNKTTRLCDIAGGYVILRESGGIITDKDGKIIDMGLNVYEKTSLICSNNALHKKFVGIFGNKWMLKPTKFGIISRIDRRDALNLVLDVIKYLDSKHIKYALEPSLCEIINNFNNNCDNKDINSNNNNQNNMSKDIGNNNIDNDNMDNKNNITSNNNKPIEYEPMTDLNDISHIISIGGDGTVLRASRVINGNEIPIIPINMGTVGFLTEFNKNKVFEAIDKIVNGNYEIEKRTKCAGLIKHADYSLSSGCEDKDNKNNFNNSHNYNNFQKILPDALNEVVIITKSPAKMLHFEVYVNGNFVEDVRADGLIVSTPTGSTAYSLSAGGPILEPSVDAFVIVPICPFKLFSRPIVIDGNSEIKIKVLKKSTLVVVDGNIEDEAKKGDEIILRKSNSYSYFVKGCNFYNKLRKLSIIGKRDEC</sequence>
<protein>
    <recommendedName>
        <fullName evidence="17">NAD kinase</fullName>
        <ecNumber evidence="17">2.7.1.23</ecNumber>
    </recommendedName>
    <alternativeName>
        <fullName evidence="17">ATP-dependent NAD kinase</fullName>
    </alternativeName>
</protein>
<keyword evidence="3 17" id="KW-0963">Cytoplasm</keyword>
<dbReference type="eggNOG" id="arCOG01348">
    <property type="taxonomic scope" value="Archaea"/>
</dbReference>
<comment type="cofactor">
    <cofactor evidence="17">
        <name>a divalent metal cation</name>
        <dbReference type="ChEBI" id="CHEBI:60240"/>
    </cofactor>
</comment>
<dbReference type="NCBIfam" id="NF010678">
    <property type="entry name" value="PRK14076.1"/>
    <property type="match status" value="1"/>
</dbReference>
<dbReference type="InterPro" id="IPR016064">
    <property type="entry name" value="NAD/diacylglycerol_kinase_sf"/>
</dbReference>
<dbReference type="GO" id="GO:0019674">
    <property type="term" value="P:NAD+ metabolic process"/>
    <property type="evidence" value="ECO:0007669"/>
    <property type="project" value="InterPro"/>
</dbReference>
<dbReference type="InterPro" id="IPR017438">
    <property type="entry name" value="ATP-NAD_kinase_N"/>
</dbReference>
<comment type="similarity">
    <text evidence="16">In the C-terminal section; belongs to the NAD kinase family.</text>
</comment>
<feature type="binding site" evidence="18">
    <location>
        <position position="244"/>
    </location>
    <ligand>
        <name>Mg(2+)</name>
        <dbReference type="ChEBI" id="CHEBI:18420"/>
        <label>1</label>
        <note>catalytic</note>
    </ligand>
</feature>
<dbReference type="GO" id="GO:0005737">
    <property type="term" value="C:cytoplasm"/>
    <property type="evidence" value="ECO:0007669"/>
    <property type="project" value="UniProtKB-SubCell"/>
</dbReference>
<dbReference type="InterPro" id="IPR020583">
    <property type="entry name" value="Inositol_monoP_metal-BS"/>
</dbReference>
<feature type="binding site" evidence="17">
    <location>
        <position position="419"/>
    </location>
    <ligand>
        <name>NAD(+)</name>
        <dbReference type="ChEBI" id="CHEBI:57540"/>
    </ligand>
</feature>
<evidence type="ECO:0000256" key="11">
    <source>
        <dbReference type="ARBA" id="ARBA00022857"/>
    </source>
</evidence>
<keyword evidence="4 17" id="KW-0808">Transferase</keyword>
<comment type="cofactor">
    <cofactor evidence="1 18">
        <name>Mg(2+)</name>
        <dbReference type="ChEBI" id="CHEBI:18420"/>
    </cofactor>
</comment>
<reference evidence="20" key="1">
    <citation type="submission" date="2011-05" db="EMBL/GenBank/DDBJ databases">
        <title>Complete sequence of chromosome of Methanothermococcus okinawensis IH1.</title>
        <authorList>
            <consortium name="US DOE Joint Genome Institute"/>
            <person name="Lucas S."/>
            <person name="Han J."/>
            <person name="Lapidus A."/>
            <person name="Cheng J.-F."/>
            <person name="Goodwin L."/>
            <person name="Pitluck S."/>
            <person name="Peters L."/>
            <person name="Mikhailova N."/>
            <person name="Held B."/>
            <person name="Han C."/>
            <person name="Tapia R."/>
            <person name="Land M."/>
            <person name="Hauser L."/>
            <person name="Kyrpides N."/>
            <person name="Ivanova N."/>
            <person name="Pagani I."/>
            <person name="Sieprawska-Lupa M."/>
            <person name="Takai K."/>
            <person name="Miyazaki J."/>
            <person name="Whitman W."/>
            <person name="Woyke T."/>
        </authorList>
    </citation>
    <scope>NUCLEOTIDE SEQUENCE</scope>
    <source>
        <strain evidence="20">IH1</strain>
    </source>
</reference>
<evidence type="ECO:0000256" key="1">
    <source>
        <dbReference type="ARBA" id="ARBA00001946"/>
    </source>
</evidence>
<gene>
    <name evidence="17" type="primary">nadK</name>
    <name evidence="20" type="ordered locus">Metok_1022</name>
</gene>